<reference evidence="5" key="1">
    <citation type="submission" date="2016-11" db="EMBL/GenBank/DDBJ databases">
        <authorList>
            <person name="Varghese N."/>
            <person name="Submissions S."/>
        </authorList>
    </citation>
    <scope>NUCLEOTIDE SEQUENCE [LARGE SCALE GENOMIC DNA]</scope>
    <source>
        <strain evidence="5">DSM 3071</strain>
    </source>
</reference>
<dbReference type="InterPro" id="IPR002645">
    <property type="entry name" value="STAS_dom"/>
</dbReference>
<dbReference type="CDD" id="cd07043">
    <property type="entry name" value="STAS_anti-anti-sigma_factors"/>
    <property type="match status" value="1"/>
</dbReference>
<evidence type="ECO:0000259" key="3">
    <source>
        <dbReference type="PROSITE" id="PS50801"/>
    </source>
</evidence>
<dbReference type="AlphaFoldDB" id="A0A1M5ZGX2"/>
<dbReference type="Proteomes" id="UP000184278">
    <property type="component" value="Unassembled WGS sequence"/>
</dbReference>
<protein>
    <recommendedName>
        <fullName evidence="2">Anti-sigma factor antagonist</fullName>
    </recommendedName>
</protein>
<dbReference type="Gene3D" id="3.30.750.24">
    <property type="entry name" value="STAS domain"/>
    <property type="match status" value="1"/>
</dbReference>
<dbReference type="Pfam" id="PF01740">
    <property type="entry name" value="STAS"/>
    <property type="match status" value="1"/>
</dbReference>
<dbReference type="SUPFAM" id="SSF52091">
    <property type="entry name" value="SpoIIaa-like"/>
    <property type="match status" value="1"/>
</dbReference>
<organism evidence="4 5">
    <name type="scientific">Butyrivibrio fibrisolvens DSM 3071</name>
    <dbReference type="NCBI Taxonomy" id="1121131"/>
    <lineage>
        <taxon>Bacteria</taxon>
        <taxon>Bacillati</taxon>
        <taxon>Bacillota</taxon>
        <taxon>Clostridia</taxon>
        <taxon>Lachnospirales</taxon>
        <taxon>Lachnospiraceae</taxon>
        <taxon>Butyrivibrio</taxon>
    </lineage>
</organism>
<dbReference type="OrthoDB" id="9794628at2"/>
<dbReference type="RefSeq" id="WP_073387858.1">
    <property type="nucleotide sequence ID" value="NZ_FQXK01000018.1"/>
</dbReference>
<dbReference type="InterPro" id="IPR036513">
    <property type="entry name" value="STAS_dom_sf"/>
</dbReference>
<evidence type="ECO:0000256" key="2">
    <source>
        <dbReference type="RuleBase" id="RU003749"/>
    </source>
</evidence>
<dbReference type="NCBIfam" id="TIGR00377">
    <property type="entry name" value="ant_ant_sig"/>
    <property type="match status" value="1"/>
</dbReference>
<dbReference type="PROSITE" id="PS50801">
    <property type="entry name" value="STAS"/>
    <property type="match status" value="1"/>
</dbReference>
<evidence type="ECO:0000313" key="5">
    <source>
        <dbReference type="Proteomes" id="UP000184278"/>
    </source>
</evidence>
<evidence type="ECO:0000313" key="4">
    <source>
        <dbReference type="EMBL" id="SHI23391.1"/>
    </source>
</evidence>
<dbReference type="PANTHER" id="PTHR33495:SF14">
    <property type="entry name" value="ANTI-SIGMA FACTOR ANTAGONIST"/>
    <property type="match status" value="1"/>
</dbReference>
<accession>A0A1M5ZGX2</accession>
<proteinExistence type="inferred from homology"/>
<dbReference type="InterPro" id="IPR003658">
    <property type="entry name" value="Anti-sigma_ant"/>
</dbReference>
<dbReference type="EMBL" id="FQXK01000018">
    <property type="protein sequence ID" value="SHI23391.1"/>
    <property type="molecule type" value="Genomic_DNA"/>
</dbReference>
<sequence length="99" mass="10816">MLDINATNDGGKMNVTLDGRIDTTTAPQLEAVLKEKLGNSTELTFDMTNVEYISSAGLRVLLSAQKAMNKQGKMYIKNVCDAVKDIFEVTGFSDILNII</sequence>
<comment type="similarity">
    <text evidence="1 2">Belongs to the anti-sigma-factor antagonist family.</text>
</comment>
<dbReference type="GeneID" id="89509796"/>
<dbReference type="PANTHER" id="PTHR33495">
    <property type="entry name" value="ANTI-SIGMA FACTOR ANTAGONIST TM_1081-RELATED-RELATED"/>
    <property type="match status" value="1"/>
</dbReference>
<keyword evidence="5" id="KW-1185">Reference proteome</keyword>
<evidence type="ECO:0000256" key="1">
    <source>
        <dbReference type="ARBA" id="ARBA00009013"/>
    </source>
</evidence>
<name>A0A1M5ZGX2_BUTFI</name>
<gene>
    <name evidence="4" type="ORF">SAMN02745229_02280</name>
</gene>
<feature type="domain" description="STAS" evidence="3">
    <location>
        <begin position="2"/>
        <end position="99"/>
    </location>
</feature>
<dbReference type="GO" id="GO:0043856">
    <property type="term" value="F:anti-sigma factor antagonist activity"/>
    <property type="evidence" value="ECO:0007669"/>
    <property type="project" value="InterPro"/>
</dbReference>
<dbReference type="STRING" id="1121131.SAMN02745229_02280"/>